<dbReference type="EC" id="3.2.1.21" evidence="3"/>
<dbReference type="InterPro" id="IPR050288">
    <property type="entry name" value="Cellulose_deg_GH3"/>
</dbReference>
<keyword evidence="5" id="KW-0119">Carbohydrate metabolism</keyword>
<evidence type="ECO:0000259" key="8">
    <source>
        <dbReference type="SMART" id="SM01217"/>
    </source>
</evidence>
<dbReference type="SUPFAM" id="SSF52279">
    <property type="entry name" value="Beta-D-glucan exohydrolase, C-terminal domain"/>
    <property type="match status" value="1"/>
</dbReference>
<keyword evidence="4" id="KW-0378">Hydrolase</keyword>
<dbReference type="GO" id="GO:0046983">
    <property type="term" value="F:protein dimerization activity"/>
    <property type="evidence" value="ECO:0007669"/>
    <property type="project" value="InterPro"/>
</dbReference>
<evidence type="ECO:0000256" key="2">
    <source>
        <dbReference type="ARBA" id="ARBA00005336"/>
    </source>
</evidence>
<keyword evidence="6" id="KW-0326">Glycosidase</keyword>
<dbReference type="InterPro" id="IPR008906">
    <property type="entry name" value="HATC_C_dom"/>
</dbReference>
<feature type="region of interest" description="Disordered" evidence="7">
    <location>
        <begin position="1"/>
        <end position="28"/>
    </location>
</feature>
<dbReference type="EMBL" id="MRCU01000020">
    <property type="protein sequence ID" value="RKK06610.1"/>
    <property type="molecule type" value="Genomic_DNA"/>
</dbReference>
<evidence type="ECO:0000256" key="5">
    <source>
        <dbReference type="ARBA" id="ARBA00023277"/>
    </source>
</evidence>
<dbReference type="Gene3D" id="2.60.40.10">
    <property type="entry name" value="Immunoglobulins"/>
    <property type="match status" value="1"/>
</dbReference>
<dbReference type="Pfam" id="PF14310">
    <property type="entry name" value="Fn3-like"/>
    <property type="match status" value="1"/>
</dbReference>
<evidence type="ECO:0000313" key="9">
    <source>
        <dbReference type="EMBL" id="RKK06610.1"/>
    </source>
</evidence>
<dbReference type="InterPro" id="IPR026891">
    <property type="entry name" value="Fn3-like"/>
</dbReference>
<evidence type="ECO:0000313" key="10">
    <source>
        <dbReference type="Proteomes" id="UP000270866"/>
    </source>
</evidence>
<dbReference type="PANTHER" id="PTHR42715:SF27">
    <property type="entry name" value="BETA-GLUCOSIDASE-RELATED"/>
    <property type="match status" value="1"/>
</dbReference>
<dbReference type="Pfam" id="PF05699">
    <property type="entry name" value="Dimer_Tnp_hAT"/>
    <property type="match status" value="1"/>
</dbReference>
<dbReference type="Gene3D" id="3.40.50.1700">
    <property type="entry name" value="Glycoside hydrolase family 3 C-terminal domain"/>
    <property type="match status" value="1"/>
</dbReference>
<dbReference type="FunFam" id="2.60.40.10:FF:000495">
    <property type="entry name" value="Periplasmic beta-glucosidase"/>
    <property type="match status" value="1"/>
</dbReference>
<dbReference type="AlphaFoldDB" id="A0A3L6MR08"/>
<dbReference type="Proteomes" id="UP000270866">
    <property type="component" value="Unassembled WGS sequence"/>
</dbReference>
<proteinExistence type="inferred from homology"/>
<sequence length="1247" mass="142186">MDSFDEEDAASTPPPPSELSTSSASTKYAPSRFPDYEAWTIDKFERFPGFTICHDPSRERTWWWQFGFRMKDNRSQPHKIVWICERCFLRNRLKTTHYVFIASTAGGIVRHLSREHKVVPPSRQRTGPVSGNGGAQRNLLDMLHADPTNPRDQSLLSNLHSLFDPAVNQLLLLDWLTYHNLPFNLVNSERFRRLLLYNNPSLQEEQIPSDRTLVNLLTNEYNRARGPVHVLLQKARSMIHFTFDGWTSRQNASFLGINAHFVDRDWKQWRILLALPALRNRHTGAALADEVADTICAFGLQDRIGYYTLDNATNNDTAMEALAAEFDFDKDERRIRCAPHFLNLAVRAMMYGSKRDNFDELLAHWGDKDFMTEEDEQRQLSDAINELGTDDDFGTPSMEEDLELETAPEQSQDQCQVPEIINAEKVDKYRKFGPFGKLHNIGIALRMNSQLLEDFYEAQRQTAPTEPVLAWVQNVCTRWQSDEAMASRALLKRSAVNRMLSIIEERWVSQGGKEQDRPAILKENLSLEEWKVVATVQKILQPFKVASKQLQGEGISGKRSTSGGFDEYFQVVEMLLDHLELAVQGVIIEENDDHIMEEVHLFDDMDAKTRKLLKTYIKLGWKKLNDYYGKLTSTAYVAAVVFHPCKKWRTLEQLWNQLPSRQTSEWRKTYEGNLTRVWEEKYKDMAHEVACNAVSASESNSALDYIERRLAFSRSLVRPDSQERQSKRRKQSATLPVQDELDQYLSEPPVDNIAYKVDPIAWWRDVGAVRFPRLSYMAVDFLTIASSSAETERDFSSCGRMVTPLRCRLRRHIVAMAQCLRSWSKAGIYRPTLPLGLLEGDNWRQVLQLASRSIDSIDFEAWLVGLCVMGKGRLYIDGKAAVDLWSSHPKKTLQTPMFNQASMELTADLEAIEGQVYEISTLLKNESMSTSLGGPYVGTPCIGGVRIGCCEKIDPAVALNEAVELARSVDVPILIAGLNADYETEAVDRHDLELPPGINNLIQRVTEANPKTIIVNQSGCPVTMPWASQVSTLLQAWFGGQETGTAIADVLFGRYNPSGRLSITFPRRLEDTPFFLNFGKGVRHMYYGEGVFIGHRYYEKLGNYPLFYFGFGLSYTTFEYSNLQIPEVVDLGDDGEQTFNVSVDVTNAGDRDGHEIVQLYISDVECATLRPCKELKGFAKVWVPKGGKVKAEINLNRYAVSYWDEEEEKWLAEKGSFKVVISRSADPKDEVLQSEFKLERDLYWRGV</sequence>
<evidence type="ECO:0000256" key="6">
    <source>
        <dbReference type="ARBA" id="ARBA00023295"/>
    </source>
</evidence>
<dbReference type="PANTHER" id="PTHR42715">
    <property type="entry name" value="BETA-GLUCOSIDASE"/>
    <property type="match status" value="1"/>
</dbReference>
<reference evidence="9 10" key="1">
    <citation type="journal article" date="2018" name="Sci. Rep.">
        <title>Characterisation of pathogen-specific regions and novel effector candidates in Fusarium oxysporum f. sp. cepae.</title>
        <authorList>
            <person name="Armitage A.D."/>
            <person name="Taylor A."/>
            <person name="Sobczyk M.K."/>
            <person name="Baxter L."/>
            <person name="Greenfield B.P."/>
            <person name="Bates H.J."/>
            <person name="Wilson F."/>
            <person name="Jackson A.C."/>
            <person name="Ott S."/>
            <person name="Harrison R.J."/>
            <person name="Clarkson J.P."/>
        </authorList>
    </citation>
    <scope>NUCLEOTIDE SEQUENCE [LARGE SCALE GENOMIC DNA]</scope>
    <source>
        <strain evidence="9 10">FoC_Fus2</strain>
    </source>
</reference>
<dbReference type="SUPFAM" id="SSF53098">
    <property type="entry name" value="Ribonuclease H-like"/>
    <property type="match status" value="1"/>
</dbReference>
<comment type="similarity">
    <text evidence="2">Belongs to the glycosyl hydrolase 3 family.</text>
</comment>
<dbReference type="GO" id="GO:0009251">
    <property type="term" value="P:glucan catabolic process"/>
    <property type="evidence" value="ECO:0007669"/>
    <property type="project" value="TreeGrafter"/>
</dbReference>
<dbReference type="Pfam" id="PF01915">
    <property type="entry name" value="Glyco_hydro_3_C"/>
    <property type="match status" value="1"/>
</dbReference>
<dbReference type="InterPro" id="IPR002772">
    <property type="entry name" value="Glyco_hydro_3_C"/>
</dbReference>
<evidence type="ECO:0000256" key="7">
    <source>
        <dbReference type="SAM" id="MobiDB-lite"/>
    </source>
</evidence>
<protein>
    <recommendedName>
        <fullName evidence="3">beta-glucosidase</fullName>
        <ecNumber evidence="3">3.2.1.21</ecNumber>
    </recommendedName>
</protein>
<organism evidence="9 10">
    <name type="scientific">Fusarium oxysporum f. sp. cepae</name>
    <dbReference type="NCBI Taxonomy" id="396571"/>
    <lineage>
        <taxon>Eukaryota</taxon>
        <taxon>Fungi</taxon>
        <taxon>Dikarya</taxon>
        <taxon>Ascomycota</taxon>
        <taxon>Pezizomycotina</taxon>
        <taxon>Sordariomycetes</taxon>
        <taxon>Hypocreomycetidae</taxon>
        <taxon>Hypocreales</taxon>
        <taxon>Nectriaceae</taxon>
        <taxon>Fusarium</taxon>
        <taxon>Fusarium oxysporum species complex</taxon>
    </lineage>
</organism>
<dbReference type="SMART" id="SM01217">
    <property type="entry name" value="Fn3_like"/>
    <property type="match status" value="1"/>
</dbReference>
<accession>A0A3L6MR08</accession>
<dbReference type="GO" id="GO:0008422">
    <property type="term" value="F:beta-glucosidase activity"/>
    <property type="evidence" value="ECO:0007669"/>
    <property type="project" value="UniProtKB-EC"/>
</dbReference>
<evidence type="ECO:0000256" key="1">
    <source>
        <dbReference type="ARBA" id="ARBA00000448"/>
    </source>
</evidence>
<dbReference type="InterPro" id="IPR036881">
    <property type="entry name" value="Glyco_hydro_3_C_sf"/>
</dbReference>
<feature type="domain" description="Fibronectin type III-like" evidence="8">
    <location>
        <begin position="1155"/>
        <end position="1225"/>
    </location>
</feature>
<comment type="catalytic activity">
    <reaction evidence="1">
        <text>Hydrolysis of terminal, non-reducing beta-D-glucosyl residues with release of beta-D-glucose.</text>
        <dbReference type="EC" id="3.2.1.21"/>
    </reaction>
</comment>
<name>A0A3L6MR08_FUSOX</name>
<dbReference type="InterPro" id="IPR013783">
    <property type="entry name" value="Ig-like_fold"/>
</dbReference>
<comment type="caution">
    <text evidence="9">The sequence shown here is derived from an EMBL/GenBank/DDBJ whole genome shotgun (WGS) entry which is preliminary data.</text>
</comment>
<dbReference type="InterPro" id="IPR012337">
    <property type="entry name" value="RNaseH-like_sf"/>
</dbReference>
<evidence type="ECO:0000256" key="4">
    <source>
        <dbReference type="ARBA" id="ARBA00022801"/>
    </source>
</evidence>
<evidence type="ECO:0000256" key="3">
    <source>
        <dbReference type="ARBA" id="ARBA00012744"/>
    </source>
</evidence>
<gene>
    <name evidence="9" type="ORF">BFJ65_g18508</name>
</gene>